<dbReference type="Pfam" id="PF02602">
    <property type="entry name" value="HEM4"/>
    <property type="match status" value="1"/>
</dbReference>
<dbReference type="InterPro" id="IPR036108">
    <property type="entry name" value="4pyrrol_syn_uPrphyn_synt_sf"/>
</dbReference>
<dbReference type="InParanoid" id="A0A6P7GMC1"/>
<dbReference type="AlphaFoldDB" id="A0A6P7GMC1"/>
<evidence type="ECO:0000256" key="3">
    <source>
        <dbReference type="ARBA" id="ARBA00013109"/>
    </source>
</evidence>
<comment type="similarity">
    <text evidence="2">Belongs to the uroporphyrinogen-III synthase family.</text>
</comment>
<dbReference type="GO" id="GO:0004852">
    <property type="term" value="F:uroporphyrinogen-III synthase activity"/>
    <property type="evidence" value="ECO:0007669"/>
    <property type="project" value="UniProtKB-EC"/>
</dbReference>
<dbReference type="Gene3D" id="3.40.50.10090">
    <property type="match status" value="2"/>
</dbReference>
<dbReference type="PANTHER" id="PTHR12390:SF0">
    <property type="entry name" value="UROPORPHYRINOGEN-III SYNTHASE"/>
    <property type="match status" value="1"/>
</dbReference>
<gene>
    <name evidence="13" type="primary">LOC114338538</name>
</gene>
<evidence type="ECO:0000256" key="10">
    <source>
        <dbReference type="ARBA" id="ARBA00048617"/>
    </source>
</evidence>
<dbReference type="SUPFAM" id="SSF69618">
    <property type="entry name" value="HemD-like"/>
    <property type="match status" value="1"/>
</dbReference>
<keyword evidence="6" id="KW-0627">Porphyrin biosynthesis</keyword>
<evidence type="ECO:0000256" key="9">
    <source>
        <dbReference type="ARBA" id="ARBA00040167"/>
    </source>
</evidence>
<dbReference type="RefSeq" id="XP_028144940.1">
    <property type="nucleotide sequence ID" value="XM_028289139.1"/>
</dbReference>
<protein>
    <recommendedName>
        <fullName evidence="9">Uroporphyrinogen-III synthase</fullName>
        <ecNumber evidence="3">4.2.1.75</ecNumber>
    </recommendedName>
    <alternativeName>
        <fullName evidence="8">Hydroxymethylbilane hydrolyase [cyclizing]</fullName>
    </alternativeName>
    <alternativeName>
        <fullName evidence="7">Uroporphyrinogen-III cosynthase</fullName>
    </alternativeName>
</protein>
<dbReference type="GO" id="GO:0005829">
    <property type="term" value="C:cytosol"/>
    <property type="evidence" value="ECO:0007669"/>
    <property type="project" value="TreeGrafter"/>
</dbReference>
<organism evidence="13">
    <name type="scientific">Diabrotica virgifera virgifera</name>
    <name type="common">western corn rootworm</name>
    <dbReference type="NCBI Taxonomy" id="50390"/>
    <lineage>
        <taxon>Eukaryota</taxon>
        <taxon>Metazoa</taxon>
        <taxon>Ecdysozoa</taxon>
        <taxon>Arthropoda</taxon>
        <taxon>Hexapoda</taxon>
        <taxon>Insecta</taxon>
        <taxon>Pterygota</taxon>
        <taxon>Neoptera</taxon>
        <taxon>Endopterygota</taxon>
        <taxon>Coleoptera</taxon>
        <taxon>Polyphaga</taxon>
        <taxon>Cucujiformia</taxon>
        <taxon>Chrysomeloidea</taxon>
        <taxon>Chrysomelidae</taxon>
        <taxon>Galerucinae</taxon>
        <taxon>Diabroticina</taxon>
        <taxon>Diabroticites</taxon>
        <taxon>Diabrotica</taxon>
    </lineage>
</organism>
<dbReference type="FunCoup" id="A0A6P7GMC1">
    <property type="interactions" value="458"/>
</dbReference>
<evidence type="ECO:0000259" key="12">
    <source>
        <dbReference type="Pfam" id="PF02602"/>
    </source>
</evidence>
<reference evidence="13" key="1">
    <citation type="submission" date="2025-08" db="UniProtKB">
        <authorList>
            <consortium name="RefSeq"/>
        </authorList>
    </citation>
    <scope>IDENTIFICATION</scope>
    <source>
        <tissue evidence="13">Whole insect</tissue>
    </source>
</reference>
<evidence type="ECO:0000256" key="6">
    <source>
        <dbReference type="ARBA" id="ARBA00023244"/>
    </source>
</evidence>
<dbReference type="PANTHER" id="PTHR12390">
    <property type="entry name" value="UROPORPHYRINOGEN III SYNTHASE"/>
    <property type="match status" value="1"/>
</dbReference>
<keyword evidence="4" id="KW-0350">Heme biosynthesis</keyword>
<dbReference type="GO" id="GO:0006780">
    <property type="term" value="P:uroporphyrinogen III biosynthetic process"/>
    <property type="evidence" value="ECO:0007669"/>
    <property type="project" value="InterPro"/>
</dbReference>
<evidence type="ECO:0000256" key="5">
    <source>
        <dbReference type="ARBA" id="ARBA00023239"/>
    </source>
</evidence>
<comment type="catalytic activity">
    <reaction evidence="10">
        <text>hydroxymethylbilane = uroporphyrinogen III + H2O</text>
        <dbReference type="Rhea" id="RHEA:18965"/>
        <dbReference type="ChEBI" id="CHEBI:15377"/>
        <dbReference type="ChEBI" id="CHEBI:57308"/>
        <dbReference type="ChEBI" id="CHEBI:57845"/>
        <dbReference type="EC" id="4.2.1.75"/>
    </reaction>
</comment>
<feature type="domain" description="Tetrapyrrole biosynthesis uroporphyrinogen III synthase" evidence="12">
    <location>
        <begin position="22"/>
        <end position="250"/>
    </location>
</feature>
<dbReference type="EC" id="4.2.1.75" evidence="3"/>
<comment type="pathway">
    <text evidence="1">Porphyrin-containing compound metabolism; protoporphyrin-IX biosynthesis; coproporphyrinogen-III from 5-aminolevulinate: step 3/4.</text>
</comment>
<name>A0A6P7GMC1_DIAVI</name>
<dbReference type="FunFam" id="3.40.50.10090:FF:000003">
    <property type="entry name" value="uroporphyrinogen-III synthase"/>
    <property type="match status" value="1"/>
</dbReference>
<evidence type="ECO:0000256" key="2">
    <source>
        <dbReference type="ARBA" id="ARBA00008133"/>
    </source>
</evidence>
<evidence type="ECO:0000313" key="13">
    <source>
        <dbReference type="RefSeq" id="XP_028144940.1"/>
    </source>
</evidence>
<dbReference type="GO" id="GO:0006782">
    <property type="term" value="P:protoporphyrinogen IX biosynthetic process"/>
    <property type="evidence" value="ECO:0007669"/>
    <property type="project" value="UniProtKB-UniPathway"/>
</dbReference>
<accession>A0A6P7GMC1</accession>
<proteinExistence type="inferred from homology"/>
<dbReference type="CDD" id="cd06578">
    <property type="entry name" value="HemD"/>
    <property type="match status" value="1"/>
</dbReference>
<sequence>MSSQKYTNTVLLLKTQSNEISDKYAQLLTDNGFQARQVKTLVFQFKNLKILAEKLNKESLYSGIIFSSPRCVQAVKLACQEADINIKDWQSKNNFVVGTATYTEALHSLGFECRGSDSGNAVNLLEYMKKVVDDQDSLFLYPHGNLKSDTFSKVEEKQKIQVEGVLVYDTIDNPNIEEQISDATNNFTETPEFMVFFSPSGLESSIKYLRKLPLFESSKLMAIGPTTEAAMKDLSLPVFGVAKQPNPKDVLDLLLPI</sequence>
<evidence type="ECO:0000256" key="4">
    <source>
        <dbReference type="ARBA" id="ARBA00023133"/>
    </source>
</evidence>
<evidence type="ECO:0000256" key="7">
    <source>
        <dbReference type="ARBA" id="ARBA00031702"/>
    </source>
</evidence>
<keyword evidence="5" id="KW-0456">Lyase</keyword>
<dbReference type="InterPro" id="IPR039793">
    <property type="entry name" value="UROS/Hem4"/>
</dbReference>
<evidence type="ECO:0000256" key="11">
    <source>
        <dbReference type="ARBA" id="ARBA00060039"/>
    </source>
</evidence>
<evidence type="ECO:0000256" key="8">
    <source>
        <dbReference type="ARBA" id="ARBA00032649"/>
    </source>
</evidence>
<evidence type="ECO:0000256" key="1">
    <source>
        <dbReference type="ARBA" id="ARBA00004772"/>
    </source>
</evidence>
<comment type="function">
    <text evidence="11">Catalyzes cyclization of the linear tetrapyrrole, hydroxymethylbilane, to the macrocyclic uroporphyrinogen III, the branch point for the various sub-pathways leading to the wide diversity of porphyrins. Porphyrins act as cofactors for a multitude of enzymes that perform a variety of processes within the cell such as methionine synthesis (vitamin B12) or oxygen transport (heme).</text>
</comment>
<dbReference type="UniPathway" id="UPA00251">
    <property type="reaction ID" value="UER00320"/>
</dbReference>
<dbReference type="InterPro" id="IPR003754">
    <property type="entry name" value="4pyrrol_synth_uPrphyn_synth"/>
</dbReference>
<dbReference type="GO" id="GO:0006785">
    <property type="term" value="P:heme B biosynthetic process"/>
    <property type="evidence" value="ECO:0007669"/>
    <property type="project" value="UniProtKB-ARBA"/>
</dbReference>